<sequence length="389" mass="44919">MEESSNGKCEYAPELPDELLDSIVGRLSSLVCFAAFRSVCTSWRSFFLQHYSHLIPPPPPWIILPDPNSSVSCRPTLYGLYQLHDPQKKQHQHQFHRFNIPDNYDSFGWSSGTWLIFVDGKAGKLRVWNPLSLIEFSLPFVRNQNNRTNLTYDKVIVSCAGPLFNKDEDVFVAIFHSSNNLVVIRLGDENWTNVEIDDSFDITISIHDLIFYKGNFYFLHQSGAVFVCHQNYGAIKAIKLADPIKTECMRKPRPDSLVWKYFLVEVEGELMLVLRFLRISGICFFRVFKFDFVKKLWEFVDRAGLKGYSLYLSYCFGSIAARDVSGTTGIYFKYCHSASDQYGQKDLRDHCVMVSDYLTKKPTTEVFAEVVNLHMNSIHPVWIIPRHTK</sequence>
<evidence type="ECO:0000313" key="2">
    <source>
        <dbReference type="EMBL" id="KAK9117667.1"/>
    </source>
</evidence>
<dbReference type="PANTHER" id="PTHR33110">
    <property type="entry name" value="F-BOX/KELCH-REPEAT PROTEIN-RELATED"/>
    <property type="match status" value="1"/>
</dbReference>
<accession>A0AAP0NS04</accession>
<evidence type="ECO:0000259" key="1">
    <source>
        <dbReference type="Pfam" id="PF03478"/>
    </source>
</evidence>
<dbReference type="SUPFAM" id="SSF81383">
    <property type="entry name" value="F-box domain"/>
    <property type="match status" value="1"/>
</dbReference>
<gene>
    <name evidence="2" type="ORF">Sjap_016614</name>
</gene>
<proteinExistence type="predicted"/>
<dbReference type="SUPFAM" id="SSF82171">
    <property type="entry name" value="DPP6 N-terminal domain-like"/>
    <property type="match status" value="1"/>
</dbReference>
<dbReference type="AlphaFoldDB" id="A0AAP0NS04"/>
<dbReference type="InterPro" id="IPR036047">
    <property type="entry name" value="F-box-like_dom_sf"/>
</dbReference>
<dbReference type="Proteomes" id="UP001417504">
    <property type="component" value="Unassembled WGS sequence"/>
</dbReference>
<keyword evidence="3" id="KW-1185">Reference proteome</keyword>
<comment type="caution">
    <text evidence="2">The sequence shown here is derived from an EMBL/GenBank/DDBJ whole genome shotgun (WGS) entry which is preliminary data.</text>
</comment>
<evidence type="ECO:0000313" key="3">
    <source>
        <dbReference type="Proteomes" id="UP001417504"/>
    </source>
</evidence>
<protein>
    <recommendedName>
        <fullName evidence="1">KIB1-4 beta-propeller domain-containing protein</fullName>
    </recommendedName>
</protein>
<organism evidence="2 3">
    <name type="scientific">Stephania japonica</name>
    <dbReference type="NCBI Taxonomy" id="461633"/>
    <lineage>
        <taxon>Eukaryota</taxon>
        <taxon>Viridiplantae</taxon>
        <taxon>Streptophyta</taxon>
        <taxon>Embryophyta</taxon>
        <taxon>Tracheophyta</taxon>
        <taxon>Spermatophyta</taxon>
        <taxon>Magnoliopsida</taxon>
        <taxon>Ranunculales</taxon>
        <taxon>Menispermaceae</taxon>
        <taxon>Menispermoideae</taxon>
        <taxon>Cissampelideae</taxon>
        <taxon>Stephania</taxon>
    </lineage>
</organism>
<feature type="domain" description="KIB1-4 beta-propeller" evidence="1">
    <location>
        <begin position="92"/>
        <end position="315"/>
    </location>
</feature>
<dbReference type="Pfam" id="PF03478">
    <property type="entry name" value="Beta-prop_KIB1-4"/>
    <property type="match status" value="1"/>
</dbReference>
<reference evidence="2 3" key="1">
    <citation type="submission" date="2024-01" db="EMBL/GenBank/DDBJ databases">
        <title>Genome assemblies of Stephania.</title>
        <authorList>
            <person name="Yang L."/>
        </authorList>
    </citation>
    <scope>NUCLEOTIDE SEQUENCE [LARGE SCALE GENOMIC DNA]</scope>
    <source>
        <strain evidence="2">QJT</strain>
        <tissue evidence="2">Leaf</tissue>
    </source>
</reference>
<dbReference type="EMBL" id="JBBNAE010000006">
    <property type="protein sequence ID" value="KAK9117667.1"/>
    <property type="molecule type" value="Genomic_DNA"/>
</dbReference>
<name>A0AAP0NS04_9MAGN</name>
<dbReference type="InterPro" id="IPR005174">
    <property type="entry name" value="KIB1-4_b-propeller"/>
</dbReference>